<dbReference type="AlphaFoldDB" id="A0A9X7CJX8"/>
<keyword evidence="1" id="KW-0472">Membrane</keyword>
<reference evidence="2 3" key="1">
    <citation type="submission" date="2017-09" db="EMBL/GenBank/DDBJ databases">
        <title>Large-scale bioinformatics analysis of Bacillus genomes uncovers conserved roles of natural products in bacterial physiology.</title>
        <authorList>
            <consortium name="Agbiome Team Llc"/>
            <person name="Bleich R.M."/>
            <person name="Grubbs K.J."/>
            <person name="Santa Maria K.C."/>
            <person name="Allen S.E."/>
            <person name="Farag S."/>
            <person name="Shank E.A."/>
            <person name="Bowers A."/>
        </authorList>
    </citation>
    <scope>NUCLEOTIDE SEQUENCE [LARGE SCALE GENOMIC DNA]</scope>
    <source>
        <strain evidence="2 3">AFS041711</strain>
    </source>
</reference>
<gene>
    <name evidence="2" type="ORF">COC69_22930</name>
</gene>
<dbReference type="EMBL" id="NULI01000135">
    <property type="protein sequence ID" value="PGS74564.1"/>
    <property type="molecule type" value="Genomic_DNA"/>
</dbReference>
<keyword evidence="1" id="KW-0812">Transmembrane</keyword>
<feature type="transmembrane region" description="Helical" evidence="1">
    <location>
        <begin position="17"/>
        <end position="37"/>
    </location>
</feature>
<evidence type="ECO:0000313" key="3">
    <source>
        <dbReference type="Proteomes" id="UP000224203"/>
    </source>
</evidence>
<dbReference type="Proteomes" id="UP000224203">
    <property type="component" value="Unassembled WGS sequence"/>
</dbReference>
<comment type="caution">
    <text evidence="2">The sequence shown here is derived from an EMBL/GenBank/DDBJ whole genome shotgun (WGS) entry which is preliminary data.</text>
</comment>
<feature type="transmembrane region" description="Helical" evidence="1">
    <location>
        <begin position="49"/>
        <end position="70"/>
    </location>
</feature>
<protein>
    <submittedName>
        <fullName evidence="2">Uncharacterized protein</fullName>
    </submittedName>
</protein>
<sequence>MEVQIKGGGFYMSNNKYILFCIFVGLGAFLIISPLFIPNLKSEMPLVYSFIKFFVLPSYIVALVGSYFVFCKNNI</sequence>
<keyword evidence="1" id="KW-1133">Transmembrane helix</keyword>
<organism evidence="2 3">
    <name type="scientific">Bacillus cereus</name>
    <dbReference type="NCBI Taxonomy" id="1396"/>
    <lineage>
        <taxon>Bacteria</taxon>
        <taxon>Bacillati</taxon>
        <taxon>Bacillota</taxon>
        <taxon>Bacilli</taxon>
        <taxon>Bacillales</taxon>
        <taxon>Bacillaceae</taxon>
        <taxon>Bacillus</taxon>
        <taxon>Bacillus cereus group</taxon>
    </lineage>
</organism>
<name>A0A9X7CJX8_BACCE</name>
<proteinExistence type="predicted"/>
<accession>A0A9X7CJX8</accession>
<evidence type="ECO:0000256" key="1">
    <source>
        <dbReference type="SAM" id="Phobius"/>
    </source>
</evidence>
<evidence type="ECO:0000313" key="2">
    <source>
        <dbReference type="EMBL" id="PGS74564.1"/>
    </source>
</evidence>